<gene>
    <name evidence="3" type="ORF">SPI_02413</name>
</gene>
<keyword evidence="2" id="KW-0732">Signal</keyword>
<accession>A0A167XZI6</accession>
<protein>
    <submittedName>
        <fullName evidence="3">Uncharacterized protein</fullName>
    </submittedName>
</protein>
<dbReference type="AlphaFoldDB" id="A0A167XZI6"/>
<feature type="compositionally biased region" description="Gly residues" evidence="1">
    <location>
        <begin position="373"/>
        <end position="416"/>
    </location>
</feature>
<organism evidence="3 4">
    <name type="scientific">Niveomyces insectorum RCEF 264</name>
    <dbReference type="NCBI Taxonomy" id="1081102"/>
    <lineage>
        <taxon>Eukaryota</taxon>
        <taxon>Fungi</taxon>
        <taxon>Dikarya</taxon>
        <taxon>Ascomycota</taxon>
        <taxon>Pezizomycotina</taxon>
        <taxon>Sordariomycetes</taxon>
        <taxon>Hypocreomycetidae</taxon>
        <taxon>Hypocreales</taxon>
        <taxon>Cordycipitaceae</taxon>
        <taxon>Niveomyces</taxon>
    </lineage>
</organism>
<feature type="region of interest" description="Disordered" evidence="1">
    <location>
        <begin position="123"/>
        <end position="144"/>
    </location>
</feature>
<feature type="chain" id="PRO_5007894553" evidence="2">
    <location>
        <begin position="24"/>
        <end position="478"/>
    </location>
</feature>
<dbReference type="Proteomes" id="UP000076874">
    <property type="component" value="Unassembled WGS sequence"/>
</dbReference>
<feature type="region of interest" description="Disordered" evidence="1">
    <location>
        <begin position="459"/>
        <end position="478"/>
    </location>
</feature>
<sequence length="478" mass="48731">MRYRPLVALIAGLGVLAVDGAAAAAVMAAVTTTVAAIAPDVSGDAVVHRDGCIAARGAHHADHCPHDNLLRCFIRSPTLAYTFCSWSVDIYPEPVTVYSTLTVPPVSTSTTVDMPFSSSVDTTWPSSLEPSTADNPVPPSISTALPSTIATTVTITEITTDTVTRDRTQTTTVTVSVDSGTTTYNNNTNSTRYHRPRTPPDLAVVPVPTPARNDDNHGAHDVRAPHAAHTTAAMSLVCLDDLQPTAGDVTSACRCFSSGQPHPTTTATITVVQGAPTCAAGQPTFPTCLSDFHPYNCGTDHMGQIACSCVLTAEGSAQCTLGDYERDNQCTTSDDCADGWYCSVIDCFGDDVPSVCTKACPVVFPPGYGGGGGGSGGSGGGDGGDTGGEGDGGGDGGNGGDAGDEGGYGDGSGGGNDTSDDATGTSTRTESYGDAAVLPLPDSFAQHHDLRIIVNNSTVVGNGLATKKPSRQLAKPTP</sequence>
<keyword evidence="4" id="KW-1185">Reference proteome</keyword>
<feature type="signal peptide" evidence="2">
    <location>
        <begin position="1"/>
        <end position="23"/>
    </location>
</feature>
<evidence type="ECO:0000313" key="4">
    <source>
        <dbReference type="Proteomes" id="UP000076874"/>
    </source>
</evidence>
<evidence type="ECO:0000313" key="3">
    <source>
        <dbReference type="EMBL" id="OAA65626.1"/>
    </source>
</evidence>
<comment type="caution">
    <text evidence="3">The sequence shown here is derived from an EMBL/GenBank/DDBJ whole genome shotgun (WGS) entry which is preliminary data.</text>
</comment>
<dbReference type="EMBL" id="AZHD01000003">
    <property type="protein sequence ID" value="OAA65626.1"/>
    <property type="molecule type" value="Genomic_DNA"/>
</dbReference>
<evidence type="ECO:0000256" key="1">
    <source>
        <dbReference type="SAM" id="MobiDB-lite"/>
    </source>
</evidence>
<name>A0A167XZI6_9HYPO</name>
<dbReference type="OrthoDB" id="5245237at2759"/>
<feature type="compositionally biased region" description="Low complexity" evidence="1">
    <location>
        <begin position="178"/>
        <end position="191"/>
    </location>
</feature>
<proteinExistence type="predicted"/>
<feature type="region of interest" description="Disordered" evidence="1">
    <location>
        <begin position="373"/>
        <end position="430"/>
    </location>
</feature>
<feature type="region of interest" description="Disordered" evidence="1">
    <location>
        <begin position="178"/>
        <end position="201"/>
    </location>
</feature>
<reference evidence="3 4" key="1">
    <citation type="journal article" date="2016" name="Genome Biol. Evol.">
        <title>Divergent and convergent evolution of fungal pathogenicity.</title>
        <authorList>
            <person name="Shang Y."/>
            <person name="Xiao G."/>
            <person name="Zheng P."/>
            <person name="Cen K."/>
            <person name="Zhan S."/>
            <person name="Wang C."/>
        </authorList>
    </citation>
    <scope>NUCLEOTIDE SEQUENCE [LARGE SCALE GENOMIC DNA]</scope>
    <source>
        <strain evidence="3 4">RCEF 264</strain>
    </source>
</reference>
<evidence type="ECO:0000256" key="2">
    <source>
        <dbReference type="SAM" id="SignalP"/>
    </source>
</evidence>